<gene>
    <name evidence="2" type="ORF">A0H81_01180</name>
</gene>
<protein>
    <recommendedName>
        <fullName evidence="1">Zn(2)-C6 fungal-type domain-containing protein</fullName>
    </recommendedName>
</protein>
<dbReference type="InterPro" id="IPR036864">
    <property type="entry name" value="Zn2-C6_fun-type_DNA-bd_sf"/>
</dbReference>
<dbReference type="PROSITE" id="PS50048">
    <property type="entry name" value="ZN2_CY6_FUNGAL_2"/>
    <property type="match status" value="1"/>
</dbReference>
<dbReference type="GO" id="GO:0000981">
    <property type="term" value="F:DNA-binding transcription factor activity, RNA polymerase II-specific"/>
    <property type="evidence" value="ECO:0007669"/>
    <property type="project" value="InterPro"/>
</dbReference>
<sequence length="211" mass="23975">MSNSPYILQDFFFEQYNQQSEDDGDPGSSNRTLGKRGTRACDRCRRVKSKCEPDVGNKCKNCNIANTPCTYQSPNFKRGPPKGYIHSIEQRWHQVDDPFARSILDRVQAGPYGTGRSSPVPTAQSFYASLIDVPEHTPLREDRRYRRQSRVSREIVSLEDGSALRTPTREWQDQLSRQLAGSHVAFAGQSFSGYQSDVEEIGFSLYVSHRC</sequence>
<evidence type="ECO:0000313" key="2">
    <source>
        <dbReference type="EMBL" id="OBZ78750.1"/>
    </source>
</evidence>
<dbReference type="GO" id="GO:0008270">
    <property type="term" value="F:zinc ion binding"/>
    <property type="evidence" value="ECO:0007669"/>
    <property type="project" value="InterPro"/>
</dbReference>
<dbReference type="OrthoDB" id="2123952at2759"/>
<dbReference type="InterPro" id="IPR052783">
    <property type="entry name" value="Metabolic/Drug-Res_Regulator"/>
</dbReference>
<evidence type="ECO:0000313" key="3">
    <source>
        <dbReference type="Proteomes" id="UP000092993"/>
    </source>
</evidence>
<dbReference type="InterPro" id="IPR001138">
    <property type="entry name" value="Zn2Cys6_DnaBD"/>
</dbReference>
<feature type="domain" description="Zn(2)-C6 fungal-type" evidence="1">
    <location>
        <begin position="40"/>
        <end position="71"/>
    </location>
</feature>
<organism evidence="2 3">
    <name type="scientific">Grifola frondosa</name>
    <name type="common">Maitake</name>
    <name type="synonym">Polyporus frondosus</name>
    <dbReference type="NCBI Taxonomy" id="5627"/>
    <lineage>
        <taxon>Eukaryota</taxon>
        <taxon>Fungi</taxon>
        <taxon>Dikarya</taxon>
        <taxon>Basidiomycota</taxon>
        <taxon>Agaricomycotina</taxon>
        <taxon>Agaricomycetes</taxon>
        <taxon>Polyporales</taxon>
        <taxon>Grifolaceae</taxon>
        <taxon>Grifola</taxon>
    </lineage>
</organism>
<dbReference type="PROSITE" id="PS00463">
    <property type="entry name" value="ZN2_CY6_FUNGAL_1"/>
    <property type="match status" value="1"/>
</dbReference>
<dbReference type="Gene3D" id="4.10.240.10">
    <property type="entry name" value="Zn(2)-C6 fungal-type DNA-binding domain"/>
    <property type="match status" value="1"/>
</dbReference>
<dbReference type="Pfam" id="PF00172">
    <property type="entry name" value="Zn_clus"/>
    <property type="match status" value="1"/>
</dbReference>
<dbReference type="AlphaFoldDB" id="A0A1C7MPE2"/>
<dbReference type="SUPFAM" id="SSF57701">
    <property type="entry name" value="Zn2/Cys6 DNA-binding domain"/>
    <property type="match status" value="1"/>
</dbReference>
<evidence type="ECO:0000259" key="1">
    <source>
        <dbReference type="PROSITE" id="PS50048"/>
    </source>
</evidence>
<proteinExistence type="predicted"/>
<dbReference type="OMA" id="CNIANTP"/>
<dbReference type="STRING" id="5627.A0A1C7MPE2"/>
<dbReference type="SMART" id="SM00066">
    <property type="entry name" value="GAL4"/>
    <property type="match status" value="1"/>
</dbReference>
<keyword evidence="3" id="KW-1185">Reference proteome</keyword>
<dbReference type="CDD" id="cd00067">
    <property type="entry name" value="GAL4"/>
    <property type="match status" value="1"/>
</dbReference>
<dbReference type="EMBL" id="LUGG01000001">
    <property type="protein sequence ID" value="OBZ78750.1"/>
    <property type="molecule type" value="Genomic_DNA"/>
</dbReference>
<comment type="caution">
    <text evidence="2">The sequence shown here is derived from an EMBL/GenBank/DDBJ whole genome shotgun (WGS) entry which is preliminary data.</text>
</comment>
<reference evidence="2 3" key="1">
    <citation type="submission" date="2016-03" db="EMBL/GenBank/DDBJ databases">
        <title>Whole genome sequencing of Grifola frondosa 9006-11.</title>
        <authorList>
            <person name="Min B."/>
            <person name="Park H."/>
            <person name="Kim J.-G."/>
            <person name="Cho H."/>
            <person name="Oh Y.-L."/>
            <person name="Kong W.-S."/>
            <person name="Choi I.-G."/>
        </authorList>
    </citation>
    <scope>NUCLEOTIDE SEQUENCE [LARGE SCALE GENOMIC DNA]</scope>
    <source>
        <strain evidence="2 3">9006-11</strain>
    </source>
</reference>
<dbReference type="PANTHER" id="PTHR47655">
    <property type="entry name" value="QUINIC ACID UTILIZATION ACTIVATOR"/>
    <property type="match status" value="1"/>
</dbReference>
<name>A0A1C7MPE2_GRIFR</name>
<dbReference type="Proteomes" id="UP000092993">
    <property type="component" value="Unassembled WGS sequence"/>
</dbReference>
<accession>A0A1C7MPE2</accession>